<protein>
    <submittedName>
        <fullName evidence="1">Shikimate dehydrogenase</fullName>
    </submittedName>
</protein>
<dbReference type="AlphaFoldDB" id="A0A075I9P5"/>
<accession>A0A075I9P5</accession>
<dbReference type="Gene3D" id="3.40.50.720">
    <property type="entry name" value="NAD(P)-binding Rossmann-like Domain"/>
    <property type="match status" value="1"/>
</dbReference>
<organism evidence="1">
    <name type="scientific">uncultured marine group II/III euryarchaeote SAT1000_50_G04</name>
    <dbReference type="NCBI Taxonomy" id="1456586"/>
    <lineage>
        <taxon>Archaea</taxon>
        <taxon>Methanobacteriati</taxon>
        <taxon>Methanobacteriota</taxon>
        <taxon>environmental samples</taxon>
    </lineage>
</organism>
<evidence type="ECO:0000313" key="1">
    <source>
        <dbReference type="EMBL" id="AIF25376.1"/>
    </source>
</evidence>
<dbReference type="InterPro" id="IPR046346">
    <property type="entry name" value="Aminoacid_DH-like_N_sf"/>
</dbReference>
<sequence length="244" mass="25336">MDGPAYWGIAGFPIAHSLTPKLFTIVGGHLGISGAQCIFVEARSIDSFLKQVASLEGDLWLSCTAPLKHSPQARLEVDGPAGVNAINQLKRIDGNWSGTTTDGLGFVAAAKHIGIEAEGSILRMRGGGSAARAIAAAWAAAGGQIIPESGRRALLSGPWDEAIFSEGEDIEADLGIDLDAAPAGGESVELAAKVNVSISYGLSASPQDFAVVMIAAQHLEAWKHLHAPELAQSLPSLTQVLEQL</sequence>
<reference evidence="1" key="1">
    <citation type="journal article" date="2014" name="Genome Biol. Evol.">
        <title>Pangenome evidence for extensive interdomain horizontal transfer affecting lineage core and shell genes in uncultured planktonic thaumarchaeota and euryarchaeota.</title>
        <authorList>
            <person name="Deschamps P."/>
            <person name="Zivanovic Y."/>
            <person name="Moreira D."/>
            <person name="Rodriguez-Valera F."/>
            <person name="Lopez-Garcia P."/>
        </authorList>
    </citation>
    <scope>NUCLEOTIDE SEQUENCE</scope>
</reference>
<dbReference type="SUPFAM" id="SSF53223">
    <property type="entry name" value="Aminoacid dehydrogenase-like, N-terminal domain"/>
    <property type="match status" value="1"/>
</dbReference>
<name>A0A075I9P5_9EURY</name>
<dbReference type="EMBL" id="KF901288">
    <property type="protein sequence ID" value="AIF25376.1"/>
    <property type="molecule type" value="Genomic_DNA"/>
</dbReference>
<proteinExistence type="predicted"/>
<dbReference type="Gene3D" id="3.40.50.10860">
    <property type="entry name" value="Leucine Dehydrogenase, chain A, domain 1"/>
    <property type="match status" value="1"/>
</dbReference>